<dbReference type="AlphaFoldDB" id="A0A2M7XF94"/>
<evidence type="ECO:0000313" key="1">
    <source>
        <dbReference type="EMBL" id="PJA46522.1"/>
    </source>
</evidence>
<protein>
    <submittedName>
        <fullName evidence="1">Uncharacterized protein</fullName>
    </submittedName>
</protein>
<accession>A0A2M7XF94</accession>
<name>A0A2M7XF94_9BACT</name>
<proteinExistence type="predicted"/>
<dbReference type="Proteomes" id="UP000231263">
    <property type="component" value="Unassembled WGS sequence"/>
</dbReference>
<organism evidence="1 2">
    <name type="scientific">Candidatus Uhrbacteria bacterium CG_4_9_14_3_um_filter_41_35</name>
    <dbReference type="NCBI Taxonomy" id="1975034"/>
    <lineage>
        <taxon>Bacteria</taxon>
        <taxon>Candidatus Uhriibacteriota</taxon>
    </lineage>
</organism>
<evidence type="ECO:0000313" key="2">
    <source>
        <dbReference type="Proteomes" id="UP000231263"/>
    </source>
</evidence>
<dbReference type="EMBL" id="PFWT01000009">
    <property type="protein sequence ID" value="PJA46522.1"/>
    <property type="molecule type" value="Genomic_DNA"/>
</dbReference>
<gene>
    <name evidence="1" type="ORF">CO173_02030</name>
</gene>
<sequence>MLDSASHSERKVLLDCVKHYQEYFEALGVVPIEVSGDNKRVTQKELLGHCAGNLERIRAMINAGRLGDAKAIFCFMEGVLFATGLATLNDLRKLTHSI</sequence>
<reference evidence="2" key="1">
    <citation type="submission" date="2017-09" db="EMBL/GenBank/DDBJ databases">
        <title>Depth-based differentiation of microbial function through sediment-hosted aquifers and enrichment of novel symbionts in the deep terrestrial subsurface.</title>
        <authorList>
            <person name="Probst A.J."/>
            <person name="Ladd B."/>
            <person name="Jarett J.K."/>
            <person name="Geller-Mcgrath D.E."/>
            <person name="Sieber C.M.K."/>
            <person name="Emerson J.B."/>
            <person name="Anantharaman K."/>
            <person name="Thomas B.C."/>
            <person name="Malmstrom R."/>
            <person name="Stieglmeier M."/>
            <person name="Klingl A."/>
            <person name="Woyke T."/>
            <person name="Ryan C.M."/>
            <person name="Banfield J.F."/>
        </authorList>
    </citation>
    <scope>NUCLEOTIDE SEQUENCE [LARGE SCALE GENOMIC DNA]</scope>
</reference>
<comment type="caution">
    <text evidence="1">The sequence shown here is derived from an EMBL/GenBank/DDBJ whole genome shotgun (WGS) entry which is preliminary data.</text>
</comment>